<dbReference type="InterPro" id="IPR036638">
    <property type="entry name" value="HLH_DNA-bd_sf"/>
</dbReference>
<gene>
    <name evidence="1" type="ORF">MUN89_00790</name>
</gene>
<organism evidence="1 2">
    <name type="scientific">Halobacillus salinarum</name>
    <dbReference type="NCBI Taxonomy" id="2932257"/>
    <lineage>
        <taxon>Bacteria</taxon>
        <taxon>Bacillati</taxon>
        <taxon>Bacillota</taxon>
        <taxon>Bacilli</taxon>
        <taxon>Bacillales</taxon>
        <taxon>Bacillaceae</taxon>
        <taxon>Halobacillus</taxon>
    </lineage>
</organism>
<accession>A0ABY4EJF3</accession>
<dbReference type="EMBL" id="CP095073">
    <property type="protein sequence ID" value="UOQ44565.1"/>
    <property type="molecule type" value="Genomic_DNA"/>
</dbReference>
<dbReference type="Pfam" id="PF09388">
    <property type="entry name" value="SpoOE-like"/>
    <property type="match status" value="1"/>
</dbReference>
<evidence type="ECO:0000313" key="1">
    <source>
        <dbReference type="EMBL" id="UOQ44565.1"/>
    </source>
</evidence>
<keyword evidence="2" id="KW-1185">Reference proteome</keyword>
<dbReference type="RefSeq" id="WP_244710632.1">
    <property type="nucleotide sequence ID" value="NZ_CP095073.1"/>
</dbReference>
<dbReference type="InterPro" id="IPR037208">
    <property type="entry name" value="Spo0E-like_sf"/>
</dbReference>
<sequence>MKNKLMLKEIEACRLEMQRLAKLHSLTSKEVVYMSVRLDHLLNEYEELKQREQQPALKEASYC</sequence>
<evidence type="ECO:0000313" key="2">
    <source>
        <dbReference type="Proteomes" id="UP000831787"/>
    </source>
</evidence>
<dbReference type="InterPro" id="IPR018540">
    <property type="entry name" value="Spo0E-like"/>
</dbReference>
<name>A0ABY4EJF3_9BACI</name>
<dbReference type="Proteomes" id="UP000831787">
    <property type="component" value="Chromosome"/>
</dbReference>
<dbReference type="SUPFAM" id="SSF140500">
    <property type="entry name" value="BAS1536-like"/>
    <property type="match status" value="1"/>
</dbReference>
<reference evidence="1 2" key="1">
    <citation type="submission" date="2022-04" db="EMBL/GenBank/DDBJ databases">
        <title>Halobacillus sp. isolated from saltern.</title>
        <authorList>
            <person name="Won M."/>
            <person name="Lee C.-M."/>
            <person name="Woen H.-Y."/>
            <person name="Kwon S.-W."/>
        </authorList>
    </citation>
    <scope>NUCLEOTIDE SEQUENCE [LARGE SCALE GENOMIC DNA]</scope>
    <source>
        <strain evidence="1 2">SSBR10-3</strain>
    </source>
</reference>
<dbReference type="Gene3D" id="4.10.280.10">
    <property type="entry name" value="Helix-loop-helix DNA-binding domain"/>
    <property type="match status" value="1"/>
</dbReference>
<protein>
    <submittedName>
        <fullName evidence="1">Aspartyl-phosphate phosphatase Spo0E family protein</fullName>
    </submittedName>
</protein>
<proteinExistence type="predicted"/>